<evidence type="ECO:0000256" key="6">
    <source>
        <dbReference type="ARBA" id="ARBA00023180"/>
    </source>
</evidence>
<feature type="transmembrane region" description="Helical" evidence="8">
    <location>
        <begin position="359"/>
        <end position="380"/>
    </location>
</feature>
<evidence type="ECO:0000259" key="9">
    <source>
        <dbReference type="PROSITE" id="PS50850"/>
    </source>
</evidence>
<feature type="transmembrane region" description="Helical" evidence="8">
    <location>
        <begin position="187"/>
        <end position="208"/>
    </location>
</feature>
<dbReference type="eggNOG" id="KOG0254">
    <property type="taxonomic scope" value="Eukaryota"/>
</dbReference>
<dbReference type="OrthoDB" id="6339427at2759"/>
<dbReference type="GO" id="GO:0005886">
    <property type="term" value="C:plasma membrane"/>
    <property type="evidence" value="ECO:0007669"/>
    <property type="project" value="UniProtKB-SubCell"/>
</dbReference>
<dbReference type="InParanoid" id="A0A067RG72"/>
<keyword evidence="3 8" id="KW-0812">Transmembrane</keyword>
<dbReference type="Gene3D" id="1.20.1250.20">
    <property type="entry name" value="MFS general substrate transporter like domains"/>
    <property type="match status" value="2"/>
</dbReference>
<proteinExistence type="inferred from homology"/>
<evidence type="ECO:0000313" key="11">
    <source>
        <dbReference type="Proteomes" id="UP000027135"/>
    </source>
</evidence>
<dbReference type="SUPFAM" id="SSF103473">
    <property type="entry name" value="MFS general substrate transporter"/>
    <property type="match status" value="1"/>
</dbReference>
<keyword evidence="10" id="KW-0762">Sugar transport</keyword>
<dbReference type="EMBL" id="KK852704">
    <property type="protein sequence ID" value="KDR18064.1"/>
    <property type="molecule type" value="Genomic_DNA"/>
</dbReference>
<sequence length="548" mass="59208">MTKFYVKNLCLQDGDLQTISGALSTRESKEPAVPPWVPESRSSTDILIEPLKPRLFPQLMAALLTCWVNLASGASLGYATPALPSLQHPSSRLHITENQGSWVAGLVMLGALGGGVLAGPCISLGRRRALWLTATPLTFAWLLIALAPNVWFLYIAHFILGTCLGIIADASQLYVSETASAQWRGALGCIPVLMFNGGILTCYTAGAWLDWEKLALFGVGLTLPALLFPIVLPESPSYLVAQGHIDEAIGALHWLRGATYDITAEYQELLYCEKGPGVLKKLQGLGDHEILHPLLLTGAIRALSRFCGLRAILCYTQTILLSSHSSLDVEVATIITGAVQLIATLIACVLLDRLGRRKLLIASQAVMGLSLVGLACYHYYHEDLRSTRGTLVDWLPVVAIMVYIVANSIGLGPVSGIIIGELVPQRHRSIASSITGAVSWLSAFIVTKTFLDLRSILNLHGALWLYGSVCLIGVPFVYFSLPETRGISQYGIDVLFKANRDHSNDITETKIGQSKPLMVLKAQTMKTSICNECSTQGSEISSSDNISV</sequence>
<dbReference type="FunFam" id="1.20.1250.20:FF:000055">
    <property type="entry name" value="Facilitated trehalose transporter Tret1-2 homolog"/>
    <property type="match status" value="1"/>
</dbReference>
<dbReference type="OMA" id="LFIVCDF"/>
<dbReference type="Proteomes" id="UP000027135">
    <property type="component" value="Unassembled WGS sequence"/>
</dbReference>
<dbReference type="PANTHER" id="PTHR48021">
    <property type="match status" value="1"/>
</dbReference>
<keyword evidence="10" id="KW-0813">Transport</keyword>
<reference evidence="10 11" key="1">
    <citation type="journal article" date="2014" name="Nat. Commun.">
        <title>Molecular traces of alternative social organization in a termite genome.</title>
        <authorList>
            <person name="Terrapon N."/>
            <person name="Li C."/>
            <person name="Robertson H.M."/>
            <person name="Ji L."/>
            <person name="Meng X."/>
            <person name="Booth W."/>
            <person name="Chen Z."/>
            <person name="Childers C.P."/>
            <person name="Glastad K.M."/>
            <person name="Gokhale K."/>
            <person name="Gowin J."/>
            <person name="Gronenberg W."/>
            <person name="Hermansen R.A."/>
            <person name="Hu H."/>
            <person name="Hunt B.G."/>
            <person name="Huylmans A.K."/>
            <person name="Khalil S.M."/>
            <person name="Mitchell R.D."/>
            <person name="Munoz-Torres M.C."/>
            <person name="Mustard J.A."/>
            <person name="Pan H."/>
            <person name="Reese J.T."/>
            <person name="Scharf M.E."/>
            <person name="Sun F."/>
            <person name="Vogel H."/>
            <person name="Xiao J."/>
            <person name="Yang W."/>
            <person name="Yang Z."/>
            <person name="Yang Z."/>
            <person name="Zhou J."/>
            <person name="Zhu J."/>
            <person name="Brent C.S."/>
            <person name="Elsik C.G."/>
            <person name="Goodisman M.A."/>
            <person name="Liberles D.A."/>
            <person name="Roe R.M."/>
            <person name="Vargo E.L."/>
            <person name="Vilcinskas A."/>
            <person name="Wang J."/>
            <person name="Bornberg-Bauer E."/>
            <person name="Korb J."/>
            <person name="Zhang G."/>
            <person name="Liebig J."/>
        </authorList>
    </citation>
    <scope>NUCLEOTIDE SEQUENCE [LARGE SCALE GENOMIC DNA]</scope>
    <source>
        <tissue evidence="10">Whole organism</tissue>
    </source>
</reference>
<comment type="subcellular location">
    <subcellularLocation>
        <location evidence="1">Cell membrane</location>
        <topology evidence="1">Multi-pass membrane protein</topology>
    </subcellularLocation>
</comment>
<keyword evidence="6" id="KW-0325">Glycoprotein</keyword>
<feature type="transmembrane region" description="Helical" evidence="8">
    <location>
        <begin position="463"/>
        <end position="481"/>
    </location>
</feature>
<dbReference type="Pfam" id="PF00083">
    <property type="entry name" value="Sugar_tr"/>
    <property type="match status" value="1"/>
</dbReference>
<keyword evidence="2" id="KW-1003">Cell membrane</keyword>
<evidence type="ECO:0000256" key="2">
    <source>
        <dbReference type="ARBA" id="ARBA00022475"/>
    </source>
</evidence>
<accession>A0A067RG72</accession>
<gene>
    <name evidence="10" type="ORF">L798_07741</name>
</gene>
<keyword evidence="5 8" id="KW-0472">Membrane</keyword>
<organism evidence="10 11">
    <name type="scientific">Zootermopsis nevadensis</name>
    <name type="common">Dampwood termite</name>
    <dbReference type="NCBI Taxonomy" id="136037"/>
    <lineage>
        <taxon>Eukaryota</taxon>
        <taxon>Metazoa</taxon>
        <taxon>Ecdysozoa</taxon>
        <taxon>Arthropoda</taxon>
        <taxon>Hexapoda</taxon>
        <taxon>Insecta</taxon>
        <taxon>Pterygota</taxon>
        <taxon>Neoptera</taxon>
        <taxon>Polyneoptera</taxon>
        <taxon>Dictyoptera</taxon>
        <taxon>Blattodea</taxon>
        <taxon>Blattoidea</taxon>
        <taxon>Termitoidae</taxon>
        <taxon>Termopsidae</taxon>
        <taxon>Zootermopsis</taxon>
    </lineage>
</organism>
<feature type="transmembrane region" description="Helical" evidence="8">
    <location>
        <begin position="100"/>
        <end position="122"/>
    </location>
</feature>
<evidence type="ECO:0000256" key="4">
    <source>
        <dbReference type="ARBA" id="ARBA00022989"/>
    </source>
</evidence>
<evidence type="ECO:0000256" key="7">
    <source>
        <dbReference type="ARBA" id="ARBA00024348"/>
    </source>
</evidence>
<dbReference type="AlphaFoldDB" id="A0A067RG72"/>
<feature type="domain" description="Major facilitator superfamily (MFS) profile" evidence="9">
    <location>
        <begin position="61"/>
        <end position="485"/>
    </location>
</feature>
<feature type="transmembrane region" description="Helical" evidence="8">
    <location>
        <begin position="59"/>
        <end position="80"/>
    </location>
</feature>
<dbReference type="InterPro" id="IPR020846">
    <property type="entry name" value="MFS_dom"/>
</dbReference>
<dbReference type="PANTHER" id="PTHR48021:SF34">
    <property type="entry name" value="FACILITATED TREHALOSE TRANSPORTER TRET1-2 HOMOLOG-LIKE PROTEIN"/>
    <property type="match status" value="1"/>
</dbReference>
<protein>
    <submittedName>
        <fullName evidence="10">Solute carrier family 2, facilitated glucose transporter member 6</fullName>
    </submittedName>
</protein>
<feature type="transmembrane region" description="Helical" evidence="8">
    <location>
        <begin position="400"/>
        <end position="423"/>
    </location>
</feature>
<evidence type="ECO:0000313" key="10">
    <source>
        <dbReference type="EMBL" id="KDR18064.1"/>
    </source>
</evidence>
<evidence type="ECO:0000256" key="5">
    <source>
        <dbReference type="ARBA" id="ARBA00023136"/>
    </source>
</evidence>
<dbReference type="InterPro" id="IPR050549">
    <property type="entry name" value="MFS_Trehalose_Transporter"/>
</dbReference>
<evidence type="ECO:0000256" key="8">
    <source>
        <dbReference type="SAM" id="Phobius"/>
    </source>
</evidence>
<feature type="transmembrane region" description="Helical" evidence="8">
    <location>
        <begin position="331"/>
        <end position="352"/>
    </location>
</feature>
<dbReference type="InterPro" id="IPR005828">
    <property type="entry name" value="MFS_sugar_transport-like"/>
</dbReference>
<dbReference type="PROSITE" id="PS50850">
    <property type="entry name" value="MFS"/>
    <property type="match status" value="1"/>
</dbReference>
<keyword evidence="11" id="KW-1185">Reference proteome</keyword>
<dbReference type="InterPro" id="IPR036259">
    <property type="entry name" value="MFS_trans_sf"/>
</dbReference>
<name>A0A067RG72_ZOONE</name>
<comment type="similarity">
    <text evidence="7">Belongs to the major facilitator superfamily. Sugar transporter (TC 2.A.1.1) family. Trehalose transporter subfamily.</text>
</comment>
<dbReference type="GO" id="GO:0022857">
    <property type="term" value="F:transmembrane transporter activity"/>
    <property type="evidence" value="ECO:0007669"/>
    <property type="project" value="InterPro"/>
</dbReference>
<feature type="transmembrane region" description="Helical" evidence="8">
    <location>
        <begin position="430"/>
        <end position="451"/>
    </location>
</feature>
<evidence type="ECO:0000256" key="1">
    <source>
        <dbReference type="ARBA" id="ARBA00004651"/>
    </source>
</evidence>
<feature type="transmembrane region" description="Helical" evidence="8">
    <location>
        <begin position="214"/>
        <end position="232"/>
    </location>
</feature>
<evidence type="ECO:0000256" key="3">
    <source>
        <dbReference type="ARBA" id="ARBA00022692"/>
    </source>
</evidence>
<keyword evidence="4 8" id="KW-1133">Transmembrane helix</keyword>